<dbReference type="AlphaFoldDB" id="A0A0E9VWU6"/>
<proteinExistence type="predicted"/>
<organism evidence="1">
    <name type="scientific">Anguilla anguilla</name>
    <name type="common">European freshwater eel</name>
    <name type="synonym">Muraena anguilla</name>
    <dbReference type="NCBI Taxonomy" id="7936"/>
    <lineage>
        <taxon>Eukaryota</taxon>
        <taxon>Metazoa</taxon>
        <taxon>Chordata</taxon>
        <taxon>Craniata</taxon>
        <taxon>Vertebrata</taxon>
        <taxon>Euteleostomi</taxon>
        <taxon>Actinopterygii</taxon>
        <taxon>Neopterygii</taxon>
        <taxon>Teleostei</taxon>
        <taxon>Anguilliformes</taxon>
        <taxon>Anguillidae</taxon>
        <taxon>Anguilla</taxon>
    </lineage>
</organism>
<name>A0A0E9VWU6_ANGAN</name>
<protein>
    <submittedName>
        <fullName evidence="1">Uncharacterized protein</fullName>
    </submittedName>
</protein>
<reference evidence="1" key="1">
    <citation type="submission" date="2014-11" db="EMBL/GenBank/DDBJ databases">
        <authorList>
            <person name="Amaro Gonzalez C."/>
        </authorList>
    </citation>
    <scope>NUCLEOTIDE SEQUENCE</scope>
</reference>
<dbReference type="EMBL" id="GBXM01026822">
    <property type="protein sequence ID" value="JAH81755.1"/>
    <property type="molecule type" value="Transcribed_RNA"/>
</dbReference>
<sequence>MGGISSYDITGDRFGSLPVSKGVRLALPQ</sequence>
<reference evidence="1" key="2">
    <citation type="journal article" date="2015" name="Fish Shellfish Immunol.">
        <title>Early steps in the European eel (Anguilla anguilla)-Vibrio vulnificus interaction in the gills: Role of the RtxA13 toxin.</title>
        <authorList>
            <person name="Callol A."/>
            <person name="Pajuelo D."/>
            <person name="Ebbesson L."/>
            <person name="Teles M."/>
            <person name="MacKenzie S."/>
            <person name="Amaro C."/>
        </authorList>
    </citation>
    <scope>NUCLEOTIDE SEQUENCE</scope>
</reference>
<accession>A0A0E9VWU6</accession>
<evidence type="ECO:0000313" key="1">
    <source>
        <dbReference type="EMBL" id="JAH81755.1"/>
    </source>
</evidence>